<proteinExistence type="predicted"/>
<sequence>MADLIQLLADLQRDDIISRRNLVMSDLASAAKEKSANTNWGATLFGGNLDELAKSRKTFENSVKIFQGTPRHNQNNFRDPKNSKTPPARRSKDQSSTGGKGRKPYSKKNYRSSPQRKRSQ</sequence>
<reference evidence="1" key="1">
    <citation type="submission" date="2023-04" db="EMBL/GenBank/DDBJ databases">
        <title>A chromosome-level genome assembly of the parasitoid wasp Eretmocerus hayati.</title>
        <authorList>
            <person name="Zhong Y."/>
            <person name="Liu S."/>
            <person name="Liu Y."/>
        </authorList>
    </citation>
    <scope>NUCLEOTIDE SEQUENCE</scope>
    <source>
        <strain evidence="1">ZJU_SS_LIU_2023</strain>
    </source>
</reference>
<organism evidence="1 2">
    <name type="scientific">Eretmocerus hayati</name>
    <dbReference type="NCBI Taxonomy" id="131215"/>
    <lineage>
        <taxon>Eukaryota</taxon>
        <taxon>Metazoa</taxon>
        <taxon>Ecdysozoa</taxon>
        <taxon>Arthropoda</taxon>
        <taxon>Hexapoda</taxon>
        <taxon>Insecta</taxon>
        <taxon>Pterygota</taxon>
        <taxon>Neoptera</taxon>
        <taxon>Endopterygota</taxon>
        <taxon>Hymenoptera</taxon>
        <taxon>Apocrita</taxon>
        <taxon>Proctotrupomorpha</taxon>
        <taxon>Chalcidoidea</taxon>
        <taxon>Aphelinidae</taxon>
        <taxon>Aphelininae</taxon>
        <taxon>Eretmocerus</taxon>
    </lineage>
</organism>
<accession>A0ACC2P0T1</accession>
<name>A0ACC2P0T1_9HYME</name>
<dbReference type="EMBL" id="CM056742">
    <property type="protein sequence ID" value="KAJ8675405.1"/>
    <property type="molecule type" value="Genomic_DNA"/>
</dbReference>
<comment type="caution">
    <text evidence="1">The sequence shown here is derived from an EMBL/GenBank/DDBJ whole genome shotgun (WGS) entry which is preliminary data.</text>
</comment>
<protein>
    <submittedName>
        <fullName evidence="1">Uncharacterized protein</fullName>
    </submittedName>
</protein>
<dbReference type="Proteomes" id="UP001239111">
    <property type="component" value="Chromosome 2"/>
</dbReference>
<evidence type="ECO:0000313" key="1">
    <source>
        <dbReference type="EMBL" id="KAJ8675405.1"/>
    </source>
</evidence>
<keyword evidence="2" id="KW-1185">Reference proteome</keyword>
<evidence type="ECO:0000313" key="2">
    <source>
        <dbReference type="Proteomes" id="UP001239111"/>
    </source>
</evidence>
<gene>
    <name evidence="1" type="ORF">QAD02_011191</name>
</gene>